<dbReference type="AlphaFoldDB" id="A0A0N5BRN7"/>
<accession>A0A0N5BRN7</accession>
<dbReference type="WBParaSite" id="SPAL_0000853300.1">
    <property type="protein sequence ID" value="SPAL_0000853300.1"/>
    <property type="gene ID" value="SPAL_0000853300"/>
</dbReference>
<sequence>MNKLIINEYQRLNGIRRMVVELEKPADGWKTSDEYMNLPGTDEYPSIKKKIDSNVSAETKGKNELYCILVEGTGYGESDKLLYIGKEEDYRCGRHYYEIKTQLKSLLSKKKEKHSIELNTSYTKYLVMTILLLQSEK</sequence>
<dbReference type="Proteomes" id="UP000046392">
    <property type="component" value="Unplaced"/>
</dbReference>
<organism evidence="1 2">
    <name type="scientific">Strongyloides papillosus</name>
    <name type="common">Intestinal threadworm</name>
    <dbReference type="NCBI Taxonomy" id="174720"/>
    <lineage>
        <taxon>Eukaryota</taxon>
        <taxon>Metazoa</taxon>
        <taxon>Ecdysozoa</taxon>
        <taxon>Nematoda</taxon>
        <taxon>Chromadorea</taxon>
        <taxon>Rhabditida</taxon>
        <taxon>Tylenchina</taxon>
        <taxon>Panagrolaimomorpha</taxon>
        <taxon>Strongyloidoidea</taxon>
        <taxon>Strongyloididae</taxon>
        <taxon>Strongyloides</taxon>
    </lineage>
</organism>
<proteinExistence type="predicted"/>
<keyword evidence="1" id="KW-1185">Reference proteome</keyword>
<protein>
    <submittedName>
        <fullName evidence="2">GIY-YIG domain-containing protein</fullName>
    </submittedName>
</protein>
<evidence type="ECO:0000313" key="1">
    <source>
        <dbReference type="Proteomes" id="UP000046392"/>
    </source>
</evidence>
<evidence type="ECO:0000313" key="2">
    <source>
        <dbReference type="WBParaSite" id="SPAL_0000853300.1"/>
    </source>
</evidence>
<reference evidence="2" key="1">
    <citation type="submission" date="2017-02" db="UniProtKB">
        <authorList>
            <consortium name="WormBaseParasite"/>
        </authorList>
    </citation>
    <scope>IDENTIFICATION</scope>
</reference>
<name>A0A0N5BRN7_STREA</name>